<keyword evidence="7 8" id="KW-0472">Membrane</keyword>
<comment type="similarity">
    <text evidence="2">Belongs to the amino acid-polyamine-organocation (APC) superfamily. Spore germination protein (SGP) (TC 2.A.3.9) family.</text>
</comment>
<evidence type="ECO:0000256" key="3">
    <source>
        <dbReference type="ARBA" id="ARBA00022448"/>
    </source>
</evidence>
<feature type="transmembrane region" description="Helical" evidence="8">
    <location>
        <begin position="334"/>
        <end position="356"/>
    </location>
</feature>
<dbReference type="Pfam" id="PF03845">
    <property type="entry name" value="Spore_permease"/>
    <property type="match status" value="1"/>
</dbReference>
<evidence type="ECO:0000256" key="4">
    <source>
        <dbReference type="ARBA" id="ARBA00022544"/>
    </source>
</evidence>
<feature type="transmembrane region" description="Helical" evidence="8">
    <location>
        <begin position="184"/>
        <end position="204"/>
    </location>
</feature>
<evidence type="ECO:0000256" key="2">
    <source>
        <dbReference type="ARBA" id="ARBA00007998"/>
    </source>
</evidence>
<dbReference type="InterPro" id="IPR004761">
    <property type="entry name" value="Spore_GerAB"/>
</dbReference>
<comment type="caution">
    <text evidence="9">The sequence shown here is derived from an EMBL/GenBank/DDBJ whole genome shotgun (WGS) entry which is preliminary data.</text>
</comment>
<feature type="transmembrane region" description="Helical" evidence="8">
    <location>
        <begin position="41"/>
        <end position="61"/>
    </location>
</feature>
<dbReference type="EMBL" id="JAVDSB010000001">
    <property type="protein sequence ID" value="MDR6549239.1"/>
    <property type="molecule type" value="Genomic_DNA"/>
</dbReference>
<sequence>MIEKGRISPMQMALLMHPTILATAALSVPSITMRVAGIDMWMAPILSSLVGLLTIYIVYHLHMRFPNDTFVQYVPRIIGRFAGALVAFSYVAAFLYSASISVREYGEFITGNFLVDTPMLFVVVPIIAVCAYALYEGIEVLARSSQILIPVAIFIIFAMVTSLIPDFQLKHMQPFWGNGPLPPLLGSIVPASWFSQFFVLSFLYPYLNKKELGMKWSIYGVLSVMITMLAINLPILLIFGELTPAMNYPFLVAVRYISLSDFLEHLESLLMAVWLIGIFVKITMVYYLVLLGTAQLFKLSDYRPIIIPMGFLIILVSIWISPNFQEMNHALSTSIPFFSLLMQLVIPASLLVTVVIKGRMLRR</sequence>
<feature type="transmembrane region" description="Helical" evidence="8">
    <location>
        <begin position="216"/>
        <end position="239"/>
    </location>
</feature>
<evidence type="ECO:0000256" key="8">
    <source>
        <dbReference type="SAM" id="Phobius"/>
    </source>
</evidence>
<organism evidence="9 10">
    <name type="scientific">Paenibacillus qinlingensis</name>
    <dbReference type="NCBI Taxonomy" id="1837343"/>
    <lineage>
        <taxon>Bacteria</taxon>
        <taxon>Bacillati</taxon>
        <taxon>Bacillota</taxon>
        <taxon>Bacilli</taxon>
        <taxon>Bacillales</taxon>
        <taxon>Paenibacillaceae</taxon>
        <taxon>Paenibacillus</taxon>
    </lineage>
</organism>
<dbReference type="Proteomes" id="UP001267290">
    <property type="component" value="Unassembled WGS sequence"/>
</dbReference>
<dbReference type="PANTHER" id="PTHR34975">
    <property type="entry name" value="SPORE GERMINATION PROTEIN A2"/>
    <property type="match status" value="1"/>
</dbReference>
<feature type="transmembrane region" description="Helical" evidence="8">
    <location>
        <begin position="269"/>
        <end position="290"/>
    </location>
</feature>
<keyword evidence="5 8" id="KW-0812">Transmembrane</keyword>
<comment type="subcellular location">
    <subcellularLocation>
        <location evidence="1">Membrane</location>
        <topology evidence="1">Multi-pass membrane protein</topology>
    </subcellularLocation>
</comment>
<keyword evidence="6 8" id="KW-1133">Transmembrane helix</keyword>
<evidence type="ECO:0000256" key="5">
    <source>
        <dbReference type="ARBA" id="ARBA00022692"/>
    </source>
</evidence>
<accession>A0ABU1NP62</accession>
<evidence type="ECO:0000256" key="6">
    <source>
        <dbReference type="ARBA" id="ARBA00022989"/>
    </source>
</evidence>
<feature type="transmembrane region" description="Helical" evidence="8">
    <location>
        <begin position="118"/>
        <end position="135"/>
    </location>
</feature>
<dbReference type="NCBIfam" id="TIGR00912">
    <property type="entry name" value="2A0309"/>
    <property type="match status" value="1"/>
</dbReference>
<protein>
    <submittedName>
        <fullName evidence="9">Spore germination protein KB</fullName>
    </submittedName>
</protein>
<feature type="transmembrane region" description="Helical" evidence="8">
    <location>
        <begin position="302"/>
        <end position="322"/>
    </location>
</feature>
<evidence type="ECO:0000313" key="9">
    <source>
        <dbReference type="EMBL" id="MDR6549239.1"/>
    </source>
</evidence>
<keyword evidence="10" id="KW-1185">Reference proteome</keyword>
<evidence type="ECO:0000313" key="10">
    <source>
        <dbReference type="Proteomes" id="UP001267290"/>
    </source>
</evidence>
<feature type="transmembrane region" description="Helical" evidence="8">
    <location>
        <begin position="12"/>
        <end position="35"/>
    </location>
</feature>
<proteinExistence type="inferred from homology"/>
<keyword evidence="4" id="KW-0309">Germination</keyword>
<feature type="transmembrane region" description="Helical" evidence="8">
    <location>
        <begin position="81"/>
        <end position="98"/>
    </location>
</feature>
<dbReference type="PANTHER" id="PTHR34975:SF2">
    <property type="entry name" value="SPORE GERMINATION PROTEIN A2"/>
    <property type="match status" value="1"/>
</dbReference>
<name>A0ABU1NP62_9BACL</name>
<keyword evidence="3" id="KW-0813">Transport</keyword>
<evidence type="ECO:0000256" key="1">
    <source>
        <dbReference type="ARBA" id="ARBA00004141"/>
    </source>
</evidence>
<feature type="transmembrane region" description="Helical" evidence="8">
    <location>
        <begin position="147"/>
        <end position="164"/>
    </location>
</feature>
<gene>
    <name evidence="9" type="ORF">J2736_000422</name>
</gene>
<reference evidence="9 10" key="1">
    <citation type="submission" date="2023-07" db="EMBL/GenBank/DDBJ databases">
        <title>Sorghum-associated microbial communities from plants grown in Nebraska, USA.</title>
        <authorList>
            <person name="Schachtman D."/>
        </authorList>
    </citation>
    <scope>NUCLEOTIDE SEQUENCE [LARGE SCALE GENOMIC DNA]</scope>
    <source>
        <strain evidence="9 10">CC258</strain>
    </source>
</reference>
<evidence type="ECO:0000256" key="7">
    <source>
        <dbReference type="ARBA" id="ARBA00023136"/>
    </source>
</evidence>